<feature type="binding site" evidence="19">
    <location>
        <position position="216"/>
    </location>
    <ligand>
        <name>Zn(2+)</name>
        <dbReference type="ChEBI" id="CHEBI:29105"/>
        <label>2</label>
        <note>catalytic</note>
    </ligand>
</feature>
<keyword evidence="26" id="KW-1185">Reference proteome</keyword>
<dbReference type="Gene3D" id="2.110.10.10">
    <property type="entry name" value="Hemopexin-like domain"/>
    <property type="match status" value="1"/>
</dbReference>
<dbReference type="GO" id="GO:0030574">
    <property type="term" value="P:collagen catabolic process"/>
    <property type="evidence" value="ECO:0007669"/>
    <property type="project" value="UniProtKB-KW"/>
</dbReference>
<keyword evidence="14" id="KW-0865">Zymogen</keyword>
<keyword evidence="3" id="KW-0964">Secreted</keyword>
<evidence type="ECO:0000256" key="24">
    <source>
        <dbReference type="SAM" id="SignalP"/>
    </source>
</evidence>
<feature type="repeat" description="Hemopexin" evidence="22">
    <location>
        <begin position="423"/>
        <end position="464"/>
    </location>
</feature>
<dbReference type="InterPro" id="IPR036365">
    <property type="entry name" value="PGBD-like_sf"/>
</dbReference>
<feature type="repeat" description="Hemopexin" evidence="22">
    <location>
        <begin position="374"/>
        <end position="422"/>
    </location>
</feature>
<dbReference type="Pfam" id="PF00045">
    <property type="entry name" value="Hemopexin"/>
    <property type="match status" value="4"/>
</dbReference>
<dbReference type="InterPro" id="IPR024079">
    <property type="entry name" value="MetalloPept_cat_dom_sf"/>
</dbReference>
<dbReference type="Gene3D" id="3.40.390.10">
    <property type="entry name" value="Collagenase (Catalytic Domain)"/>
    <property type="match status" value="1"/>
</dbReference>
<evidence type="ECO:0000256" key="11">
    <source>
        <dbReference type="ARBA" id="ARBA00022837"/>
    </source>
</evidence>
<feature type="binding site" evidence="20">
    <location>
        <position position="196"/>
    </location>
    <ligand>
        <name>Ca(2+)</name>
        <dbReference type="ChEBI" id="CHEBI:29108"/>
        <label>1</label>
    </ligand>
</feature>
<keyword evidence="15" id="KW-1015">Disulfide bond</keyword>
<protein>
    <recommendedName>
        <fullName evidence="17">interstitial collagenase</fullName>
        <ecNumber evidence="17">3.4.24.7</ecNumber>
    </recommendedName>
</protein>
<feature type="binding site" evidence="20">
    <location>
        <position position="167"/>
    </location>
    <ligand>
        <name>Zn(2+)</name>
        <dbReference type="ChEBI" id="CHEBI:29105"/>
        <label>1</label>
    </ligand>
</feature>
<feature type="binding site" evidence="19">
    <location>
        <position position="220"/>
    </location>
    <ligand>
        <name>Zn(2+)</name>
        <dbReference type="ChEBI" id="CHEBI:29105"/>
        <label>2</label>
        <note>catalytic</note>
    </ligand>
</feature>
<feature type="binding site" evidence="20">
    <location>
        <position position="198"/>
    </location>
    <ligand>
        <name>Ca(2+)</name>
        <dbReference type="ChEBI" id="CHEBI:29108"/>
        <label>3</label>
    </ligand>
</feature>
<feature type="binding site" evidence="20">
    <location>
        <position position="334"/>
    </location>
    <ligand>
        <name>Ca(2+)</name>
        <dbReference type="ChEBI" id="CHEBI:29108"/>
        <label>5</label>
    </ligand>
</feature>
<evidence type="ECO:0000256" key="19">
    <source>
        <dbReference type="PIRSR" id="PIRSR001191-2"/>
    </source>
</evidence>
<evidence type="ECO:0000256" key="21">
    <source>
        <dbReference type="PIRSR" id="PIRSR621190-5"/>
    </source>
</evidence>
<dbReference type="InterPro" id="IPR033739">
    <property type="entry name" value="M10A_MMP"/>
</dbReference>
<evidence type="ECO:0000256" key="6">
    <source>
        <dbReference type="ARBA" id="ARBA00022723"/>
    </source>
</evidence>
<evidence type="ECO:0000256" key="17">
    <source>
        <dbReference type="ARBA" id="ARBA00038924"/>
    </source>
</evidence>
<keyword evidence="6 19" id="KW-0479">Metal-binding</keyword>
<dbReference type="InterPro" id="IPR021190">
    <property type="entry name" value="Pept_M10A"/>
</dbReference>
<evidence type="ECO:0000256" key="20">
    <source>
        <dbReference type="PIRSR" id="PIRSR621190-2"/>
    </source>
</evidence>
<evidence type="ECO:0000256" key="5">
    <source>
        <dbReference type="ARBA" id="ARBA00022670"/>
    </source>
</evidence>
<dbReference type="Pfam" id="PF01471">
    <property type="entry name" value="PG_binding_1"/>
    <property type="match status" value="1"/>
</dbReference>
<evidence type="ECO:0000256" key="8">
    <source>
        <dbReference type="ARBA" id="ARBA00022737"/>
    </source>
</evidence>
<dbReference type="SUPFAM" id="SSF50923">
    <property type="entry name" value="Hemopexin-like domain"/>
    <property type="match status" value="1"/>
</dbReference>
<comment type="catalytic activity">
    <reaction evidence="16">
        <text>Cleavage of the triple helix of collagen at about three-quarters of the length of the molecule from the N-terminus, at 775-Gly-|-Ile-776 in the alpha1(I) chain. Cleaves synthetic substrates and alpha-macroglobulins at bonds where P1' is a hydrophobic residue.</text>
        <dbReference type="EC" id="3.4.24.7"/>
    </reaction>
</comment>
<reference evidence="26" key="1">
    <citation type="journal article" date="2016" name="Nat. Commun.">
        <title>The channel catfish genome sequence provides insights into the evolution of scale formation in teleosts.</title>
        <authorList>
            <person name="Liu Z."/>
            <person name="Liu S."/>
            <person name="Yao J."/>
            <person name="Bao L."/>
            <person name="Zhang J."/>
            <person name="Li Y."/>
            <person name="Jiang C."/>
            <person name="Sun L."/>
            <person name="Wang R."/>
            <person name="Zhang Y."/>
            <person name="Zhou T."/>
            <person name="Zeng Q."/>
            <person name="Fu Q."/>
            <person name="Gao S."/>
            <person name="Li N."/>
            <person name="Koren S."/>
            <person name="Jiang Y."/>
            <person name="Zimin A."/>
            <person name="Xu P."/>
            <person name="Phillippy A.M."/>
            <person name="Geng X."/>
            <person name="Song L."/>
            <person name="Sun F."/>
            <person name="Li C."/>
            <person name="Wang X."/>
            <person name="Chen A."/>
            <person name="Jin Y."/>
            <person name="Yuan Z."/>
            <person name="Yang Y."/>
            <person name="Tan S."/>
            <person name="Peatman E."/>
            <person name="Lu J."/>
            <person name="Qin Z."/>
            <person name="Dunham R."/>
            <person name="Li Z."/>
            <person name="Sonstegard T."/>
            <person name="Feng J."/>
            <person name="Danzmann R.G."/>
            <person name="Schroeder S."/>
            <person name="Scheffler B."/>
            <person name="Duke M.V."/>
            <person name="Ballard L."/>
            <person name="Kucuktas H."/>
            <person name="Kaltenboeck L."/>
            <person name="Liu H."/>
            <person name="Armbruster J."/>
            <person name="Xie Y."/>
            <person name="Kirby M.L."/>
            <person name="Tian Y."/>
            <person name="Flanagan M.E."/>
            <person name="Mu W."/>
            <person name="Waldbieser G.C."/>
        </authorList>
    </citation>
    <scope>NUCLEOTIDE SEQUENCE [LARGE SCALE GENOMIC DNA]</scope>
    <source>
        <strain evidence="26">SDA103</strain>
    </source>
</reference>
<comment type="subcellular location">
    <subcellularLocation>
        <location evidence="1">Secreted</location>
        <location evidence="1">Extracellular space</location>
        <location evidence="1">Extracellular matrix</location>
    </subcellularLocation>
</comment>
<dbReference type="PIRSF" id="PIRSF001191">
    <property type="entry name" value="Peptidase_M10A_matrix"/>
    <property type="match status" value="1"/>
</dbReference>
<feature type="binding site" evidence="20">
    <location>
        <position position="121"/>
    </location>
    <ligand>
        <name>Ca(2+)</name>
        <dbReference type="ChEBI" id="CHEBI:29108"/>
        <label>1</label>
    </ligand>
</feature>
<keyword evidence="11 20" id="KW-0106">Calcium</keyword>
<evidence type="ECO:0000256" key="13">
    <source>
        <dbReference type="ARBA" id="ARBA00023105"/>
    </source>
</evidence>
<evidence type="ECO:0000313" key="26">
    <source>
        <dbReference type="Proteomes" id="UP000221080"/>
    </source>
</evidence>
<feature type="chain" id="PRO_5012406772" description="interstitial collagenase" evidence="24">
    <location>
        <begin position="20"/>
        <end position="464"/>
    </location>
</feature>
<dbReference type="InterPro" id="IPR002477">
    <property type="entry name" value="Peptidoglycan-bd-like"/>
</dbReference>
<evidence type="ECO:0000256" key="2">
    <source>
        <dbReference type="ARBA" id="ARBA00010370"/>
    </source>
</evidence>
<dbReference type="InterPro" id="IPR018486">
    <property type="entry name" value="Hemopexin_CS"/>
</dbReference>
<dbReference type="GO" id="GO:0006508">
    <property type="term" value="P:proteolysis"/>
    <property type="evidence" value="ECO:0007669"/>
    <property type="project" value="UniProtKB-KW"/>
</dbReference>
<feature type="binding site" evidence="20">
    <location>
        <position position="234"/>
    </location>
    <ligand>
        <name>Zn(2+)</name>
        <dbReference type="ChEBI" id="CHEBI:29105"/>
        <label>2</label>
        <note>catalytic</note>
    </ligand>
</feature>
<dbReference type="SUPFAM" id="SSF55486">
    <property type="entry name" value="Metalloproteases ('zincins'), catalytic domain"/>
    <property type="match status" value="1"/>
</dbReference>
<dbReference type="InterPro" id="IPR021158">
    <property type="entry name" value="Pept_M10A_Zn_BS"/>
</dbReference>
<evidence type="ECO:0000256" key="23">
    <source>
        <dbReference type="SAM" id="MobiDB-lite"/>
    </source>
</evidence>
<evidence type="ECO:0000256" key="22">
    <source>
        <dbReference type="PROSITE-ProRule" id="PRU01011"/>
    </source>
</evidence>
<feature type="binding site" evidence="20">
    <location>
        <position position="332"/>
    </location>
    <ligand>
        <name>Ca(2+)</name>
        <dbReference type="ChEBI" id="CHEBI:29108"/>
        <label>4</label>
    </ligand>
</feature>
<evidence type="ECO:0000256" key="14">
    <source>
        <dbReference type="ARBA" id="ARBA00023145"/>
    </source>
</evidence>
<dbReference type="CDD" id="cd00094">
    <property type="entry name" value="HX"/>
    <property type="match status" value="1"/>
</dbReference>
<feature type="domain" description="Peptidase metallopeptidase" evidence="25">
    <location>
        <begin position="102"/>
        <end position="262"/>
    </location>
</feature>
<dbReference type="InterPro" id="IPR036375">
    <property type="entry name" value="Hemopexin-like_dom_sf"/>
</dbReference>
<dbReference type="InterPro" id="IPR001818">
    <property type="entry name" value="Pept_M10_metallopeptidase"/>
</dbReference>
<organism evidence="26 27">
    <name type="scientific">Ictalurus punctatus</name>
    <name type="common">Channel catfish</name>
    <name type="synonym">Silurus punctatus</name>
    <dbReference type="NCBI Taxonomy" id="7998"/>
    <lineage>
        <taxon>Eukaryota</taxon>
        <taxon>Metazoa</taxon>
        <taxon>Chordata</taxon>
        <taxon>Craniata</taxon>
        <taxon>Vertebrata</taxon>
        <taxon>Euteleostomi</taxon>
        <taxon>Actinopterygii</taxon>
        <taxon>Neopterygii</taxon>
        <taxon>Teleostei</taxon>
        <taxon>Ostariophysi</taxon>
        <taxon>Siluriformes</taxon>
        <taxon>Ictaluridae</taxon>
        <taxon>Ictalurus</taxon>
    </lineage>
</organism>
<dbReference type="PANTHER" id="PTHR10201:SF151">
    <property type="entry name" value="INTERSTITIAL COLLAGENASE"/>
    <property type="match status" value="1"/>
</dbReference>
<feature type="binding site" evidence="20">
    <location>
        <position position="180"/>
    </location>
    <ligand>
        <name>Zn(2+)</name>
        <dbReference type="ChEBI" id="CHEBI:29105"/>
        <label>1</label>
    </ligand>
</feature>
<keyword evidence="10 19" id="KW-0862">Zinc</keyword>
<dbReference type="Pfam" id="PF00413">
    <property type="entry name" value="Peptidase_M10"/>
    <property type="match status" value="1"/>
</dbReference>
<dbReference type="PRINTS" id="PR00138">
    <property type="entry name" value="MATRIXIN"/>
</dbReference>
<comment type="similarity">
    <text evidence="2">Belongs to the peptidase M10A family.</text>
</comment>
<keyword evidence="5" id="KW-0645">Protease</keyword>
<keyword evidence="13" id="KW-0177">Collagen degradation</keyword>
<feature type="binding site" evidence="20">
    <location>
        <position position="189"/>
    </location>
    <ligand>
        <name>Ca(2+)</name>
        <dbReference type="ChEBI" id="CHEBI:29108"/>
        <label>2</label>
    </ligand>
</feature>
<dbReference type="Proteomes" id="UP000221080">
    <property type="component" value="Chromosome 16"/>
</dbReference>
<dbReference type="GO" id="GO:0008270">
    <property type="term" value="F:zinc ion binding"/>
    <property type="evidence" value="ECO:0007669"/>
    <property type="project" value="InterPro"/>
</dbReference>
<dbReference type="PROSITE" id="PS00546">
    <property type="entry name" value="CYSTEINE_SWITCH"/>
    <property type="match status" value="1"/>
</dbReference>
<feature type="binding site" description="in inhibited form" evidence="20">
    <location>
        <position position="89"/>
    </location>
    <ligand>
        <name>Zn(2+)</name>
        <dbReference type="ChEBI" id="CHEBI:29105"/>
        <label>2</label>
        <note>catalytic</note>
    </ligand>
</feature>
<dbReference type="GO" id="GO:0031012">
    <property type="term" value="C:extracellular matrix"/>
    <property type="evidence" value="ECO:0007669"/>
    <property type="project" value="InterPro"/>
</dbReference>
<dbReference type="PANTHER" id="PTHR10201">
    <property type="entry name" value="MATRIX METALLOPROTEINASE"/>
    <property type="match status" value="1"/>
</dbReference>
<name>A0A2D0SQF1_ICTPU</name>
<proteinExistence type="inferred from homology"/>
<feature type="region of interest" description="Disordered" evidence="23">
    <location>
        <begin position="260"/>
        <end position="280"/>
    </location>
</feature>
<evidence type="ECO:0000313" key="27">
    <source>
        <dbReference type="RefSeq" id="XP_017344515.1"/>
    </source>
</evidence>
<feature type="binding site" evidence="20">
    <location>
        <position position="380"/>
    </location>
    <ligand>
        <name>Ca(2+)</name>
        <dbReference type="ChEBI" id="CHEBI:29108"/>
        <label>5</label>
    </ligand>
</feature>
<keyword evidence="12" id="KW-0482">Metalloprotease</keyword>
<evidence type="ECO:0000256" key="7">
    <source>
        <dbReference type="ARBA" id="ARBA00022729"/>
    </source>
</evidence>
<evidence type="ECO:0000256" key="15">
    <source>
        <dbReference type="ARBA" id="ARBA00023157"/>
    </source>
</evidence>
<dbReference type="InterPro" id="IPR006026">
    <property type="entry name" value="Peptidase_Metallo"/>
</dbReference>
<dbReference type="AlphaFoldDB" id="A0A2D0SQF1"/>
<dbReference type="GO" id="GO:0030198">
    <property type="term" value="P:extracellular matrix organization"/>
    <property type="evidence" value="ECO:0007669"/>
    <property type="project" value="TreeGrafter"/>
</dbReference>
<dbReference type="SMART" id="SM00235">
    <property type="entry name" value="ZnMc"/>
    <property type="match status" value="1"/>
</dbReference>
<evidence type="ECO:0000256" key="4">
    <source>
        <dbReference type="ARBA" id="ARBA00022530"/>
    </source>
</evidence>
<feature type="binding site" evidence="20">
    <location>
        <position position="173"/>
    </location>
    <ligand>
        <name>Ca(2+)</name>
        <dbReference type="ChEBI" id="CHEBI:29108"/>
        <label>3</label>
    </ligand>
</feature>
<dbReference type="KEGG" id="ipu:108276915"/>
<dbReference type="PROSITE" id="PS51642">
    <property type="entry name" value="HEMOPEXIN_2"/>
    <property type="match status" value="4"/>
</dbReference>
<evidence type="ECO:0000256" key="3">
    <source>
        <dbReference type="ARBA" id="ARBA00022525"/>
    </source>
</evidence>
<dbReference type="EC" id="3.4.24.7" evidence="17"/>
<dbReference type="InterPro" id="IPR000585">
    <property type="entry name" value="Hemopexin-like_dom"/>
</dbReference>
<feature type="repeat" description="Hemopexin" evidence="22">
    <location>
        <begin position="328"/>
        <end position="372"/>
    </location>
</feature>
<dbReference type="CDD" id="cd04278">
    <property type="entry name" value="ZnMc_MMP"/>
    <property type="match status" value="1"/>
</dbReference>
<accession>A0A2D0SQF1</accession>
<evidence type="ECO:0000256" key="12">
    <source>
        <dbReference type="ARBA" id="ARBA00023049"/>
    </source>
</evidence>
<evidence type="ECO:0000256" key="10">
    <source>
        <dbReference type="ARBA" id="ARBA00022833"/>
    </source>
</evidence>
<feature type="binding site" evidence="20">
    <location>
        <position position="288"/>
    </location>
    <ligand>
        <name>Ca(2+)</name>
        <dbReference type="ChEBI" id="CHEBI:29108"/>
        <label>4</label>
    </ligand>
</feature>
<keyword evidence="8" id="KW-0677">Repeat</keyword>
<feature type="binding site" evidence="20">
    <location>
        <position position="195"/>
    </location>
    <ligand>
        <name>Ca(2+)</name>
        <dbReference type="ChEBI" id="CHEBI:29108"/>
        <label>3</label>
    </ligand>
</feature>
<keyword evidence="9" id="KW-0378">Hydrolase</keyword>
<dbReference type="SMART" id="SM00120">
    <property type="entry name" value="HX"/>
    <property type="match status" value="4"/>
</dbReference>
<evidence type="ECO:0000256" key="18">
    <source>
        <dbReference type="PIRSR" id="PIRSR001191-1"/>
    </source>
</evidence>
<evidence type="ECO:0000259" key="25">
    <source>
        <dbReference type="SMART" id="SM00235"/>
    </source>
</evidence>
<feature type="binding site" evidence="20">
    <location>
        <position position="198"/>
    </location>
    <ligand>
        <name>Ca(2+)</name>
        <dbReference type="ChEBI" id="CHEBI:29108"/>
        <label>1</label>
    </ligand>
</feature>
<dbReference type="GO" id="GO:0004222">
    <property type="term" value="F:metalloendopeptidase activity"/>
    <property type="evidence" value="ECO:0007669"/>
    <property type="project" value="UniProtKB-EC"/>
</dbReference>
<feature type="binding site" evidence="19">
    <location>
        <position position="226"/>
    </location>
    <ligand>
        <name>Zn(2+)</name>
        <dbReference type="ChEBI" id="CHEBI:29105"/>
        <label>2</label>
        <note>catalytic</note>
    </ligand>
</feature>
<dbReference type="OrthoDB" id="406838at2759"/>
<feature type="signal peptide" evidence="24">
    <location>
        <begin position="1"/>
        <end position="19"/>
    </location>
</feature>
<feature type="binding site" evidence="20">
    <location>
        <position position="155"/>
    </location>
    <ligand>
        <name>Ca(2+)</name>
        <dbReference type="ChEBI" id="CHEBI:29108"/>
        <label>2</label>
    </ligand>
</feature>
<feature type="binding site" evidence="20">
    <location>
        <position position="193"/>
    </location>
    <ligand>
        <name>Zn(2+)</name>
        <dbReference type="ChEBI" id="CHEBI:29105"/>
        <label>1</label>
    </ligand>
</feature>
<feature type="repeat" description="Hemopexin" evidence="22">
    <location>
        <begin position="278"/>
        <end position="327"/>
    </location>
</feature>
<dbReference type="SUPFAM" id="SSF47090">
    <property type="entry name" value="PGBD-like"/>
    <property type="match status" value="1"/>
</dbReference>
<dbReference type="RefSeq" id="XP_017344515.1">
    <property type="nucleotide sequence ID" value="XM_017489026.2"/>
</dbReference>
<reference evidence="27" key="2">
    <citation type="submission" date="2025-08" db="UniProtKB">
        <authorList>
            <consortium name="RefSeq"/>
        </authorList>
    </citation>
    <scope>IDENTIFICATION</scope>
    <source>
        <tissue evidence="27">Blood</tissue>
    </source>
</reference>
<evidence type="ECO:0000256" key="1">
    <source>
        <dbReference type="ARBA" id="ARBA00004498"/>
    </source>
</evidence>
<comment type="cofactor">
    <cofactor evidence="20">
        <name>Ca(2+)</name>
        <dbReference type="ChEBI" id="CHEBI:29108"/>
    </cofactor>
    <text evidence="20">Can bind about 5 Ca(2+) ions per subunit.</text>
</comment>
<feature type="binding site" evidence="20">
    <location>
        <position position="191"/>
    </location>
    <ligand>
        <name>Ca(2+)</name>
        <dbReference type="ChEBI" id="CHEBI:29108"/>
        <label>2</label>
    </ligand>
</feature>
<dbReference type="GeneID" id="108276915"/>
<dbReference type="FunFam" id="2.110.10.10:FF:000002">
    <property type="entry name" value="Matrix metallopeptidase 3"/>
    <property type="match status" value="1"/>
</dbReference>
<dbReference type="PROSITE" id="PS00024">
    <property type="entry name" value="HEMOPEXIN"/>
    <property type="match status" value="1"/>
</dbReference>
<sequence length="464" mass="52548">MKTYYQLCILVALVFRVRSVPLSTDMSDEEFAKNYLKELYDMQEDNTPSFGRKVSEMSLKLSEMQEFFGLKVTGTLDAETLEMMKQPRCGVPDVAAYRAESFSNKWPTNKLTYRIENYTPDMSVAEVDDSIKRALQVWARVTPLKFKRIYSGVADIMISFVVGDHGDGSPFDGPDGFLAHAFGPADGIGGDTHFDDAETFTFKSSNGYNLFLVAAHEFGHALGLDHSTDPGALMYARYTYRDVDSFVLPRDDVRKIQALYGSNPDIPDKPEPTPPSTPNACDPSLVLDAVTTLRGETYFFKNKFFWRHHPQIPQNEQFLIKSFWPELPDDIDAAFEDPSADLVYIFKGQKVWALSGYDVVNRKSLGSFRLPAKVKNIDAAVYDESTGKMLFFVGKSYYSYDTNNKKMDKGYPKQVEERFPGMTGKVTAAFQNNGFTYLFSGPRVFEFNESTLRRVLGNKHFLQC</sequence>
<feature type="binding site" evidence="20">
    <location>
        <position position="165"/>
    </location>
    <ligand>
        <name>Zn(2+)</name>
        <dbReference type="ChEBI" id="CHEBI:29105"/>
        <label>1</label>
    </ligand>
</feature>
<keyword evidence="7 24" id="KW-0732">Signal</keyword>
<evidence type="ECO:0000256" key="9">
    <source>
        <dbReference type="ARBA" id="ARBA00022801"/>
    </source>
</evidence>
<feature type="active site" evidence="18">
    <location>
        <position position="217"/>
    </location>
</feature>
<feature type="binding site" evidence="20">
    <location>
        <position position="172"/>
    </location>
    <ligand>
        <name>Ca(2+)</name>
        <dbReference type="ChEBI" id="CHEBI:29108"/>
        <label>3</label>
    </ligand>
</feature>
<evidence type="ECO:0000256" key="16">
    <source>
        <dbReference type="ARBA" id="ARBA00036005"/>
    </source>
</evidence>
<dbReference type="InterPro" id="IPR018487">
    <property type="entry name" value="Hemopexin-like_repeat"/>
</dbReference>
<comment type="cofactor">
    <cofactor evidence="20">
        <name>Zn(2+)</name>
        <dbReference type="ChEBI" id="CHEBI:29105"/>
    </cofactor>
    <text evidence="20">Binds 2 Zn(2+) ions per subunit.</text>
</comment>
<keyword evidence="4" id="KW-0272">Extracellular matrix</keyword>
<dbReference type="FunFam" id="3.40.390.10:FF:000007">
    <property type="entry name" value="Collagenase 3"/>
    <property type="match status" value="1"/>
</dbReference>
<feature type="short sequence motif" description="Cysteine switch" evidence="21">
    <location>
        <begin position="87"/>
        <end position="94"/>
    </location>
</feature>
<gene>
    <name evidence="27" type="primary">LOC108276915</name>
</gene>